<feature type="compositionally biased region" description="Basic and acidic residues" evidence="1">
    <location>
        <begin position="267"/>
        <end position="278"/>
    </location>
</feature>
<organism evidence="2">
    <name type="scientific">Triticum aestivum</name>
    <name type="common">Wheat</name>
    <dbReference type="NCBI Taxonomy" id="4565"/>
    <lineage>
        <taxon>Eukaryota</taxon>
        <taxon>Viridiplantae</taxon>
        <taxon>Streptophyta</taxon>
        <taxon>Embryophyta</taxon>
        <taxon>Tracheophyta</taxon>
        <taxon>Spermatophyta</taxon>
        <taxon>Magnoliopsida</taxon>
        <taxon>Liliopsida</taxon>
        <taxon>Poales</taxon>
        <taxon>Poaceae</taxon>
        <taxon>BOP clade</taxon>
        <taxon>Pooideae</taxon>
        <taxon>Triticodae</taxon>
        <taxon>Triticeae</taxon>
        <taxon>Triticinae</taxon>
        <taxon>Triticum</taxon>
    </lineage>
</organism>
<dbReference type="EnsemblPlants" id="TraesCS4A02G031400.1">
    <property type="protein sequence ID" value="TraesCS4A02G031400.1.cds1"/>
    <property type="gene ID" value="TraesCS4A02G031400"/>
</dbReference>
<dbReference type="Gramene" id="TraesSTA4A03G02009950.1">
    <property type="protein sequence ID" value="TraesSTA4A03G02009950.1.CDS1"/>
    <property type="gene ID" value="TraesSTA4A03G02009950"/>
</dbReference>
<dbReference type="Gramene" id="TraesCS4A02G031400.1">
    <property type="protein sequence ID" value="TraesCS4A02G031400.1.cds1"/>
    <property type="gene ID" value="TraesCS4A02G031400"/>
</dbReference>
<keyword evidence="3" id="KW-1185">Reference proteome</keyword>
<sequence>MANGGGLMAENVGDVHRVSVDGRRPRPIGVAGGLDALPRRAVALEPGPEADHPHAVALAHAALGLDVAQLVPQRAARRVAELVQRHPRRLHLLVGQPEVLLQLVDDRAAAGVDAEVLERRAEVGDVRLHPPVDHLPRDEGEGELELLAGRQDQRPHRGDVGLERVAGDVHQVLAEVDPAVALPVLLLEHAPVGAVLRAGERADEVLQAEPGLRRGRRQQRGRPADAEEAVGQEHCALGPDVVVGRDGLRGDDQRVRAVGGDLQQVPREPHGDEPRAAPHAGEVHAADIAPQLVLVHDHVDQGRRGAEEAAVDDEYVDGLGGDAGLGEQVVDGREGDELELGAGGVDGAVLVRADVVVRRRQAGLLPDPGALQQARHEPDAALAELGHQLGVLQEAGEGDAAGVRGAEAGVVNEVHRAGTQHEVQDGRRGRKEAGQEEVHRPGLGEPAGQLLRPDPHHGDEGGGGGERHGDDGRAHAPRSYSQLGECSVKHGYFWCVC</sequence>
<dbReference type="OMA" id="QDQRPHR"/>
<dbReference type="Gramene" id="TraesJAG4A03G02021090.1">
    <property type="protein sequence ID" value="TraesJAG4A03G02021090.1.CDS1"/>
    <property type="gene ID" value="TraesJAG4A03G02021090"/>
</dbReference>
<dbReference type="Gramene" id="TraesARI4A03G02049650.1">
    <property type="protein sequence ID" value="TraesARI4A03G02049650.1.CDS1"/>
    <property type="gene ID" value="TraesARI4A03G02049650"/>
</dbReference>
<dbReference type="Proteomes" id="UP000019116">
    <property type="component" value="Chromosome 4A"/>
</dbReference>
<dbReference type="OrthoDB" id="1971821at2759"/>
<dbReference type="Gramene" id="TraesNOR4A03G02040920.1">
    <property type="protein sequence ID" value="TraesNOR4A03G02040920.1.CDS1"/>
    <property type="gene ID" value="TraesNOR4A03G02040920"/>
</dbReference>
<protein>
    <submittedName>
        <fullName evidence="2">Uncharacterized protein</fullName>
    </submittedName>
</protein>
<dbReference type="Gramene" id="TraesCS4A03G0059000.1">
    <property type="protein sequence ID" value="TraesCS4A03G0059000.1.CDS1"/>
    <property type="gene ID" value="TraesCS4A03G0059000"/>
</dbReference>
<dbReference type="Gramene" id="TraesWEE_scaffold_088299_01G000100.1">
    <property type="protein sequence ID" value="TraesWEE_scaffold_088299_01G000100.1"/>
    <property type="gene ID" value="TraesWEE_scaffold_088299_01G000100"/>
</dbReference>
<dbReference type="Gramene" id="TraesSYM4A03G02039560.1">
    <property type="protein sequence ID" value="TraesSYM4A03G02039560.1.CDS1"/>
    <property type="gene ID" value="TraesSYM4A03G02039560"/>
</dbReference>
<reference evidence="2" key="2">
    <citation type="submission" date="2018-10" db="UniProtKB">
        <authorList>
            <consortium name="EnsemblPlants"/>
        </authorList>
    </citation>
    <scope>IDENTIFICATION</scope>
</reference>
<name>A0A3B6HR08_WHEAT</name>
<dbReference type="Gramene" id="TraesJUL4A03G02032810.1">
    <property type="protein sequence ID" value="TraesJUL4A03G02032810.1.CDS1"/>
    <property type="gene ID" value="TraesJUL4A03G02032810"/>
</dbReference>
<dbReference type="Gramene" id="TraesROB_scaffold_137222_01G000100.1">
    <property type="protein sequence ID" value="TraesROB_scaffold_137222_01G000100.1"/>
    <property type="gene ID" value="TraesROB_scaffold_137222_01G000100"/>
</dbReference>
<dbReference type="Gramene" id="TraesLAC4A03G01967570.1">
    <property type="protein sequence ID" value="TraesLAC4A03G01967570.1.CDS1"/>
    <property type="gene ID" value="TraesLAC4A03G01967570"/>
</dbReference>
<feature type="region of interest" description="Disordered" evidence="1">
    <location>
        <begin position="258"/>
        <end position="278"/>
    </location>
</feature>
<feature type="compositionally biased region" description="Basic and acidic residues" evidence="1">
    <location>
        <begin position="422"/>
        <end position="442"/>
    </location>
</feature>
<feature type="region of interest" description="Disordered" evidence="1">
    <location>
        <begin position="414"/>
        <end position="480"/>
    </location>
</feature>
<proteinExistence type="predicted"/>
<feature type="compositionally biased region" description="Basic and acidic residues" evidence="1">
    <location>
        <begin position="453"/>
        <end position="474"/>
    </location>
</feature>
<dbReference type="AlphaFoldDB" id="A0A3B6HR08"/>
<accession>A0A3B6HR08</accession>
<evidence type="ECO:0000313" key="3">
    <source>
        <dbReference type="Proteomes" id="UP000019116"/>
    </source>
</evidence>
<feature type="region of interest" description="Disordered" evidence="1">
    <location>
        <begin position="207"/>
        <end position="231"/>
    </location>
</feature>
<dbReference type="Gramene" id="TraesCLE_scaffold_094028_01G000100.1">
    <property type="protein sequence ID" value="TraesCLE_scaffold_094028_01G000100.1"/>
    <property type="gene ID" value="TraesCLE_scaffold_094028_01G000100"/>
</dbReference>
<evidence type="ECO:0000313" key="2">
    <source>
        <dbReference type="EnsemblPlants" id="TraesCS4A02G031400.1.cds1"/>
    </source>
</evidence>
<reference evidence="2" key="1">
    <citation type="submission" date="2018-08" db="EMBL/GenBank/DDBJ databases">
        <authorList>
            <person name="Rossello M."/>
        </authorList>
    </citation>
    <scope>NUCLEOTIDE SEQUENCE [LARGE SCALE GENOMIC DNA]</scope>
    <source>
        <strain evidence="2">cv. Chinese Spring</strain>
    </source>
</reference>
<evidence type="ECO:0000256" key="1">
    <source>
        <dbReference type="SAM" id="MobiDB-lite"/>
    </source>
</evidence>
<dbReference type="Gramene" id="TraesCAD_scaffold_089269_01G000100.1">
    <property type="protein sequence ID" value="TraesCAD_scaffold_089269_01G000100.1"/>
    <property type="gene ID" value="TraesCAD_scaffold_089269_01G000100"/>
</dbReference>